<organism evidence="2">
    <name type="scientific">Arabidopsis lyrata subsp. lyrata</name>
    <name type="common">Lyre-leaved rock-cress</name>
    <dbReference type="NCBI Taxonomy" id="81972"/>
    <lineage>
        <taxon>Eukaryota</taxon>
        <taxon>Viridiplantae</taxon>
        <taxon>Streptophyta</taxon>
        <taxon>Embryophyta</taxon>
        <taxon>Tracheophyta</taxon>
        <taxon>Spermatophyta</taxon>
        <taxon>Magnoliopsida</taxon>
        <taxon>eudicotyledons</taxon>
        <taxon>Gunneridae</taxon>
        <taxon>Pentapetalae</taxon>
        <taxon>rosids</taxon>
        <taxon>malvids</taxon>
        <taxon>Brassicales</taxon>
        <taxon>Brassicaceae</taxon>
        <taxon>Camelineae</taxon>
        <taxon>Arabidopsis</taxon>
    </lineage>
</organism>
<accession>D7MK78</accession>
<gene>
    <name evidence="1" type="ORF">ARALYDRAFT_916588</name>
</gene>
<evidence type="ECO:0000313" key="2">
    <source>
        <dbReference type="Proteomes" id="UP000008694"/>
    </source>
</evidence>
<name>D7MK78_ARALL</name>
<proteinExistence type="predicted"/>
<dbReference type="AlphaFoldDB" id="D7MK78"/>
<dbReference type="Proteomes" id="UP000008694">
    <property type="component" value="Unassembled WGS sequence"/>
</dbReference>
<dbReference type="HOGENOM" id="CLU_3053084_0_0_1"/>
<dbReference type="EMBL" id="GL348719">
    <property type="protein sequence ID" value="EFH45079.1"/>
    <property type="molecule type" value="Genomic_DNA"/>
</dbReference>
<protein>
    <submittedName>
        <fullName evidence="1">Predicted protein</fullName>
    </submittedName>
</protein>
<evidence type="ECO:0000313" key="1">
    <source>
        <dbReference type="EMBL" id="EFH45079.1"/>
    </source>
</evidence>
<dbReference type="eggNOG" id="KOG3002">
    <property type="taxonomic scope" value="Eukaryota"/>
</dbReference>
<keyword evidence="2" id="KW-1185">Reference proteome</keyword>
<sequence>MVRASTSEALIIYGNGENRGTKRRSVVVLDLDILDCPVCCEALTIPIFQVLFLI</sequence>
<dbReference type="STRING" id="81972.D7MK78"/>
<dbReference type="Gramene" id="scaffold_704330.1">
    <property type="protein sequence ID" value="scaffold_704330.1"/>
    <property type="gene ID" value="scaffold_704330.1"/>
</dbReference>
<reference evidence="2" key="1">
    <citation type="journal article" date="2011" name="Nat. Genet.">
        <title>The Arabidopsis lyrata genome sequence and the basis of rapid genome size change.</title>
        <authorList>
            <person name="Hu T.T."/>
            <person name="Pattyn P."/>
            <person name="Bakker E.G."/>
            <person name="Cao J."/>
            <person name="Cheng J.-F."/>
            <person name="Clark R.M."/>
            <person name="Fahlgren N."/>
            <person name="Fawcett J.A."/>
            <person name="Grimwood J."/>
            <person name="Gundlach H."/>
            <person name="Haberer G."/>
            <person name="Hollister J.D."/>
            <person name="Ossowski S."/>
            <person name="Ottilar R.P."/>
            <person name="Salamov A.A."/>
            <person name="Schneeberger K."/>
            <person name="Spannagl M."/>
            <person name="Wang X."/>
            <person name="Yang L."/>
            <person name="Nasrallah M.E."/>
            <person name="Bergelson J."/>
            <person name="Carrington J.C."/>
            <person name="Gaut B.S."/>
            <person name="Schmutz J."/>
            <person name="Mayer K.F.X."/>
            <person name="Van de Peer Y."/>
            <person name="Grigoriev I.V."/>
            <person name="Nordborg M."/>
            <person name="Weigel D."/>
            <person name="Guo Y.-L."/>
        </authorList>
    </citation>
    <scope>NUCLEOTIDE SEQUENCE [LARGE SCALE GENOMIC DNA]</scope>
    <source>
        <strain evidence="2">cv. MN47</strain>
    </source>
</reference>